<comment type="caution">
    <text evidence="2">The sequence shown here is derived from an EMBL/GenBank/DDBJ whole genome shotgun (WGS) entry which is preliminary data.</text>
</comment>
<name>A0AA88I0E2_ARTSF</name>
<feature type="compositionally biased region" description="Polar residues" evidence="1">
    <location>
        <begin position="24"/>
        <end position="45"/>
    </location>
</feature>
<gene>
    <name evidence="2" type="ORF">QYM36_004915</name>
</gene>
<sequence length="588" mass="67103">MDVFSNEYYYPEKYEPTRLGAGRENTSSSEHLSKENNAGSMENNATPLYGEIDNTGRIPAHMSPIPVQNAPSIMIPQYGQTFTDHILYPTFTATHSVQDSIMPPPYGTRCSVEPCTYNAPAPPGIQDIQPGLNLHEEPFTSTMQGNIIPQNFAPIASIQDDSMVPYWAEYEEQFTPYTLYASPHSMQGGSPQPGPNRSSVHCVLNATSTGTNFNEEQSISSNDMFLYEPAEQLTSYASYTSTESRKSDLPFQFGGLNTSSGYCVSSMSSTSLSGSKDQNEKRNKPVKRKTKRYHIIKEKKNISSRKRKLENDVKSSTEKELPKEPSRFEWSNEDMQTFLKLLKEHGSNKVISENLMPHKSEQDIRNFLAHITAASRHRYKSQSRYDKKLEMLILEYWLEKPFFSGYEALKAMALPQALSFIAEFEGHASPEESNGVDYAAIYRYLADCSTGSIPKELNLPSAKLLLDIINKMDDECDDRNLATMSINKDAKKYIQSIKKVRTWEQSVYPRTTKPVFPTEEERDDLRKYVTENRRETLDRLCQEPSINPFSFGKSQCNFRKQEVIEETNNRENLSLQDMKQDMLLYQKY</sequence>
<evidence type="ECO:0000313" key="3">
    <source>
        <dbReference type="Proteomes" id="UP001187531"/>
    </source>
</evidence>
<dbReference type="InterPro" id="IPR001005">
    <property type="entry name" value="SANT/Myb"/>
</dbReference>
<dbReference type="EMBL" id="JAVRJZ010000008">
    <property type="protein sequence ID" value="KAK2719255.1"/>
    <property type="molecule type" value="Genomic_DNA"/>
</dbReference>
<feature type="region of interest" description="Disordered" evidence="1">
    <location>
        <begin position="16"/>
        <end position="45"/>
    </location>
</feature>
<feature type="compositionally biased region" description="Basic residues" evidence="1">
    <location>
        <begin position="284"/>
        <end position="294"/>
    </location>
</feature>
<feature type="region of interest" description="Disordered" evidence="1">
    <location>
        <begin position="267"/>
        <end position="325"/>
    </location>
</feature>
<dbReference type="Proteomes" id="UP001187531">
    <property type="component" value="Unassembled WGS sequence"/>
</dbReference>
<keyword evidence="3" id="KW-1185">Reference proteome</keyword>
<proteinExistence type="predicted"/>
<dbReference type="AlphaFoldDB" id="A0AA88I0E2"/>
<feature type="compositionally biased region" description="Basic and acidic residues" evidence="1">
    <location>
        <begin position="309"/>
        <end position="325"/>
    </location>
</feature>
<evidence type="ECO:0000313" key="2">
    <source>
        <dbReference type="EMBL" id="KAK2719255.1"/>
    </source>
</evidence>
<dbReference type="CDD" id="cd00167">
    <property type="entry name" value="SANT"/>
    <property type="match status" value="1"/>
</dbReference>
<accession>A0AA88I0E2</accession>
<organism evidence="2 3">
    <name type="scientific">Artemia franciscana</name>
    <name type="common">Brine shrimp</name>
    <name type="synonym">Artemia sanfranciscana</name>
    <dbReference type="NCBI Taxonomy" id="6661"/>
    <lineage>
        <taxon>Eukaryota</taxon>
        <taxon>Metazoa</taxon>
        <taxon>Ecdysozoa</taxon>
        <taxon>Arthropoda</taxon>
        <taxon>Crustacea</taxon>
        <taxon>Branchiopoda</taxon>
        <taxon>Anostraca</taxon>
        <taxon>Artemiidae</taxon>
        <taxon>Artemia</taxon>
    </lineage>
</organism>
<protein>
    <submittedName>
        <fullName evidence="2">Uncharacterized protein</fullName>
    </submittedName>
</protein>
<evidence type="ECO:0000256" key="1">
    <source>
        <dbReference type="SAM" id="MobiDB-lite"/>
    </source>
</evidence>
<reference evidence="2" key="1">
    <citation type="submission" date="2023-07" db="EMBL/GenBank/DDBJ databases">
        <title>Chromosome-level genome assembly of Artemia franciscana.</title>
        <authorList>
            <person name="Jo E."/>
        </authorList>
    </citation>
    <scope>NUCLEOTIDE SEQUENCE</scope>
    <source>
        <tissue evidence="2">Whole body</tissue>
    </source>
</reference>
<dbReference type="Gene3D" id="1.20.58.1880">
    <property type="match status" value="1"/>
</dbReference>